<dbReference type="HAMAP" id="MF_00724">
    <property type="entry name" value="FliE"/>
    <property type="match status" value="1"/>
</dbReference>
<dbReference type="PANTHER" id="PTHR34653:SF1">
    <property type="entry name" value="FLAGELLAR HOOK-BASAL BODY COMPLEX PROTEIN FLIE"/>
    <property type="match status" value="1"/>
</dbReference>
<proteinExistence type="inferred from homology"/>
<keyword evidence="3 4" id="KW-0975">Bacterial flagellum</keyword>
<evidence type="ECO:0000256" key="4">
    <source>
        <dbReference type="HAMAP-Rule" id="MF_00724"/>
    </source>
</evidence>
<dbReference type="NCBIfam" id="TIGR00205">
    <property type="entry name" value="fliE"/>
    <property type="match status" value="1"/>
</dbReference>
<accession>A0A927BR95</accession>
<comment type="similarity">
    <text evidence="2 4">Belongs to the FliE family.</text>
</comment>
<keyword evidence="7" id="KW-1185">Reference proteome</keyword>
<dbReference type="Pfam" id="PF02049">
    <property type="entry name" value="FliE"/>
    <property type="match status" value="1"/>
</dbReference>
<evidence type="ECO:0000313" key="7">
    <source>
        <dbReference type="Proteomes" id="UP000621560"/>
    </source>
</evidence>
<dbReference type="AlphaFoldDB" id="A0A927BR95"/>
<evidence type="ECO:0000313" key="6">
    <source>
        <dbReference type="EMBL" id="MBD2845292.1"/>
    </source>
</evidence>
<gene>
    <name evidence="4 6" type="primary">fliE</name>
    <name evidence="6" type="ORF">IDH44_08820</name>
</gene>
<dbReference type="PRINTS" id="PR01006">
    <property type="entry name" value="FLGHOOKFLIE"/>
</dbReference>
<dbReference type="GO" id="GO:0005198">
    <property type="term" value="F:structural molecule activity"/>
    <property type="evidence" value="ECO:0007669"/>
    <property type="project" value="UniProtKB-UniRule"/>
</dbReference>
<keyword evidence="6" id="KW-0282">Flagellum</keyword>
<evidence type="ECO:0000256" key="1">
    <source>
        <dbReference type="ARBA" id="ARBA00004117"/>
    </source>
</evidence>
<dbReference type="GO" id="GO:0009425">
    <property type="term" value="C:bacterial-type flagellum basal body"/>
    <property type="evidence" value="ECO:0007669"/>
    <property type="project" value="UniProtKB-SubCell"/>
</dbReference>
<name>A0A927BR95_9BACL</name>
<reference evidence="6" key="1">
    <citation type="submission" date="2020-09" db="EMBL/GenBank/DDBJ databases">
        <title>A novel bacterium of genus Paenibacillus, isolated from South China Sea.</title>
        <authorList>
            <person name="Huang H."/>
            <person name="Mo K."/>
            <person name="Hu Y."/>
        </authorList>
    </citation>
    <scope>NUCLEOTIDE SEQUENCE</scope>
    <source>
        <strain evidence="6">IB182496</strain>
    </source>
</reference>
<keyword evidence="6" id="KW-0969">Cilium</keyword>
<dbReference type="GO" id="GO:0071973">
    <property type="term" value="P:bacterial-type flagellum-dependent cell motility"/>
    <property type="evidence" value="ECO:0007669"/>
    <property type="project" value="InterPro"/>
</dbReference>
<sequence length="100" mass="11105">MVTGAIGAPQQVRMQPGTAEVKQTPSELTGQFGQYLKQAIDGVHNQEQAVHEVNDRFLIGQADVSEVMITANQAHLTLQLATQVRNKVIESYQEIMRMQL</sequence>
<evidence type="ECO:0000256" key="2">
    <source>
        <dbReference type="ARBA" id="ARBA00009272"/>
    </source>
</evidence>
<dbReference type="EMBL" id="JACXIZ010000014">
    <property type="protein sequence ID" value="MBD2845292.1"/>
    <property type="molecule type" value="Genomic_DNA"/>
</dbReference>
<dbReference type="GO" id="GO:0003774">
    <property type="term" value="F:cytoskeletal motor activity"/>
    <property type="evidence" value="ECO:0007669"/>
    <property type="project" value="InterPro"/>
</dbReference>
<dbReference type="Proteomes" id="UP000621560">
    <property type="component" value="Unassembled WGS sequence"/>
</dbReference>
<protein>
    <recommendedName>
        <fullName evidence="4 5">Flagellar hook-basal body complex protein FliE</fullName>
    </recommendedName>
</protein>
<evidence type="ECO:0000256" key="5">
    <source>
        <dbReference type="NCBIfam" id="TIGR00205"/>
    </source>
</evidence>
<dbReference type="PANTHER" id="PTHR34653">
    <property type="match status" value="1"/>
</dbReference>
<keyword evidence="6" id="KW-0966">Cell projection</keyword>
<comment type="caution">
    <text evidence="6">The sequence shown here is derived from an EMBL/GenBank/DDBJ whole genome shotgun (WGS) entry which is preliminary data.</text>
</comment>
<comment type="subcellular location">
    <subcellularLocation>
        <location evidence="1 4">Bacterial flagellum basal body</location>
    </subcellularLocation>
</comment>
<evidence type="ECO:0000256" key="3">
    <source>
        <dbReference type="ARBA" id="ARBA00023143"/>
    </source>
</evidence>
<organism evidence="6 7">
    <name type="scientific">Paenibacillus sabuli</name>
    <dbReference type="NCBI Taxonomy" id="2772509"/>
    <lineage>
        <taxon>Bacteria</taxon>
        <taxon>Bacillati</taxon>
        <taxon>Bacillota</taxon>
        <taxon>Bacilli</taxon>
        <taxon>Bacillales</taxon>
        <taxon>Paenibacillaceae</taxon>
        <taxon>Paenibacillus</taxon>
    </lineage>
</organism>
<dbReference type="InterPro" id="IPR001624">
    <property type="entry name" value="FliE"/>
</dbReference>